<dbReference type="Proteomes" id="UP000550736">
    <property type="component" value="Unassembled WGS sequence"/>
</dbReference>
<dbReference type="PANTHER" id="PTHR46696">
    <property type="entry name" value="P450, PUTATIVE (EUROFUNG)-RELATED"/>
    <property type="match status" value="1"/>
</dbReference>
<keyword evidence="2" id="KW-0349">Heme</keyword>
<gene>
    <name evidence="3" type="ORF">HHM13_12305</name>
</gene>
<dbReference type="InterPro" id="IPR002397">
    <property type="entry name" value="Cyt_P450_B"/>
</dbReference>
<evidence type="ECO:0000313" key="4">
    <source>
        <dbReference type="Proteomes" id="UP000550736"/>
    </source>
</evidence>
<dbReference type="GO" id="GO:0006707">
    <property type="term" value="P:cholesterol catabolic process"/>
    <property type="evidence" value="ECO:0007669"/>
    <property type="project" value="TreeGrafter"/>
</dbReference>
<organism evidence="3 4">
    <name type="scientific">Staphylococcus capitis</name>
    <dbReference type="NCBI Taxonomy" id="29388"/>
    <lineage>
        <taxon>Bacteria</taxon>
        <taxon>Bacillati</taxon>
        <taxon>Bacillota</taxon>
        <taxon>Bacilli</taxon>
        <taxon>Bacillales</taxon>
        <taxon>Staphylococcaceae</taxon>
        <taxon>Staphylococcus</taxon>
    </lineage>
</organism>
<evidence type="ECO:0000256" key="1">
    <source>
        <dbReference type="ARBA" id="ARBA00010617"/>
    </source>
</evidence>
<evidence type="ECO:0000256" key="2">
    <source>
        <dbReference type="RuleBase" id="RU000461"/>
    </source>
</evidence>
<dbReference type="InterPro" id="IPR001128">
    <property type="entry name" value="Cyt_P450"/>
</dbReference>
<dbReference type="GO" id="GO:0036199">
    <property type="term" value="F:cholest-4-en-3-one 26-monooxygenase activity"/>
    <property type="evidence" value="ECO:0007669"/>
    <property type="project" value="TreeGrafter"/>
</dbReference>
<keyword evidence="2" id="KW-0560">Oxidoreductase</keyword>
<dbReference type="PRINTS" id="PR00359">
    <property type="entry name" value="BP450"/>
</dbReference>
<reference evidence="3 4" key="1">
    <citation type="submission" date="2020-04" db="EMBL/GenBank/DDBJ databases">
        <title>The Epidemiology and Molecular Characteristics of Linezolid-Resistant Staphylococcus capitis in Huashan Hospital, Shanghai.</title>
        <authorList>
            <person name="Ding L."/>
            <person name="Li P."/>
            <person name="Yang Y."/>
            <person name="Lin D."/>
            <person name="Xu X."/>
        </authorList>
    </citation>
    <scope>NUCLEOTIDE SEQUENCE [LARGE SCALE GENOMIC DNA]</scope>
    <source>
        <strain evidence="3 4">12-86</strain>
    </source>
</reference>
<accession>A0A848F489</accession>
<dbReference type="PRINTS" id="PR00385">
    <property type="entry name" value="P450"/>
</dbReference>
<proteinExistence type="inferred from homology"/>
<feature type="non-terminal residue" evidence="3">
    <location>
        <position position="1"/>
    </location>
</feature>
<sequence>SYYTIIATAGHDTTSATIAGGLEALLEHPDQLARLRENPGLMPLAVDEMIRWVTPVKEFMRTATADTEIRGVPITEGESVLLSYPSGNRDEDIFTDPFTFDIARDPNKHLAFGFGVHFCLGAALARMEVNSFFSALLPRLESIEVDGNIERTSTIFVGGIKHLPIRYTLR</sequence>
<dbReference type="GO" id="GO:0020037">
    <property type="term" value="F:heme binding"/>
    <property type="evidence" value="ECO:0007669"/>
    <property type="project" value="InterPro"/>
</dbReference>
<dbReference type="PANTHER" id="PTHR46696:SF4">
    <property type="entry name" value="BIOTIN BIOSYNTHESIS CYTOCHROME P450"/>
    <property type="match status" value="1"/>
</dbReference>
<dbReference type="GO" id="GO:0005506">
    <property type="term" value="F:iron ion binding"/>
    <property type="evidence" value="ECO:0007669"/>
    <property type="project" value="InterPro"/>
</dbReference>
<dbReference type="AlphaFoldDB" id="A0A848F489"/>
<dbReference type="GO" id="GO:0008395">
    <property type="term" value="F:steroid hydroxylase activity"/>
    <property type="evidence" value="ECO:0007669"/>
    <property type="project" value="TreeGrafter"/>
</dbReference>
<evidence type="ECO:0000313" key="3">
    <source>
        <dbReference type="EMBL" id="NMK98840.1"/>
    </source>
</evidence>
<keyword evidence="2" id="KW-0408">Iron</keyword>
<dbReference type="SUPFAM" id="SSF48264">
    <property type="entry name" value="Cytochrome P450"/>
    <property type="match status" value="1"/>
</dbReference>
<protein>
    <submittedName>
        <fullName evidence="3">Cytochrome P450</fullName>
    </submittedName>
</protein>
<dbReference type="EMBL" id="JABBLX010000068">
    <property type="protein sequence ID" value="NMK98840.1"/>
    <property type="molecule type" value="Genomic_DNA"/>
</dbReference>
<name>A0A848F489_STACP</name>
<comment type="similarity">
    <text evidence="1 2">Belongs to the cytochrome P450 family.</text>
</comment>
<dbReference type="Pfam" id="PF00067">
    <property type="entry name" value="p450"/>
    <property type="match status" value="1"/>
</dbReference>
<dbReference type="Gene3D" id="1.10.630.10">
    <property type="entry name" value="Cytochrome P450"/>
    <property type="match status" value="1"/>
</dbReference>
<dbReference type="InterPro" id="IPR036396">
    <property type="entry name" value="Cyt_P450_sf"/>
</dbReference>
<comment type="caution">
    <text evidence="3">The sequence shown here is derived from an EMBL/GenBank/DDBJ whole genome shotgun (WGS) entry which is preliminary data.</text>
</comment>
<keyword evidence="2" id="KW-0479">Metal-binding</keyword>
<dbReference type="InterPro" id="IPR017972">
    <property type="entry name" value="Cyt_P450_CS"/>
</dbReference>
<dbReference type="PROSITE" id="PS00086">
    <property type="entry name" value="CYTOCHROME_P450"/>
    <property type="match status" value="1"/>
</dbReference>
<keyword evidence="2" id="KW-0503">Monooxygenase</keyword>